<dbReference type="GO" id="GO:0043891">
    <property type="term" value="F:glyceraldehyde-3-phosphate dehydrogenase [NAD(P)+] (phosphorylating) activity"/>
    <property type="evidence" value="ECO:0007669"/>
    <property type="project" value="UniProtKB-EC"/>
</dbReference>
<evidence type="ECO:0000256" key="3">
    <source>
        <dbReference type="ARBA" id="ARBA00023027"/>
    </source>
</evidence>
<dbReference type="PIRSF" id="PIRSF000149">
    <property type="entry name" value="GAP_DH"/>
    <property type="match status" value="1"/>
</dbReference>
<evidence type="ECO:0000256" key="2">
    <source>
        <dbReference type="ARBA" id="ARBA00023002"/>
    </source>
</evidence>
<dbReference type="NCBIfam" id="NF003251">
    <property type="entry name" value="PRK04207.1"/>
    <property type="match status" value="1"/>
</dbReference>
<dbReference type="SMART" id="SM00846">
    <property type="entry name" value="Gp_dh_N"/>
    <property type="match status" value="1"/>
</dbReference>
<sequence>MRIRTPETRIRVAVVGYGVIGKRVADAVALQTDMQLAGVADVATDWRLQVAAALGLPIFAGDAASLASMRSVGLPVVDTLENLLQQADVVVDCTPKKVAAGNVPRYRSAGIRFILQGGEKHEMAGHSFVAESNYAQALGHVATRVVSCNTTSIVRTLGALRRAGLLLQARGTLMRRATDPVDGHRGGLMNTLVPEEKVPSHQGPDAKTVDPALDVVTMAVAVPQTLAHVHCWNVRMTRAASLDEVLAAFRTSSRIALLRSSDGLGAINVVKEMMGDLGRPRADLYEVGLWEDLVTLQGDELFFTYMVDNQAIVIPETIDAVRALACTQPDGATSIAATDRSLGIPLPASVRSGS</sequence>
<dbReference type="Gene3D" id="3.40.50.720">
    <property type="entry name" value="NAD(P)-binding Rossmann-like Domain"/>
    <property type="match status" value="1"/>
</dbReference>
<evidence type="ECO:0000313" key="5">
    <source>
        <dbReference type="EMBL" id="MFC3938319.1"/>
    </source>
</evidence>
<protein>
    <submittedName>
        <fullName evidence="5">Type II glyceraldehyde-3-phosphate dehydrogenase</fullName>
        <ecNumber evidence="5">1.2.1.59</ecNumber>
    </submittedName>
</protein>
<dbReference type="InterPro" id="IPR006436">
    <property type="entry name" value="Glyceraldehyde-3-P_DH_2_arc"/>
</dbReference>
<dbReference type="NCBIfam" id="TIGR01546">
    <property type="entry name" value="GAPDH-II_archae"/>
    <property type="match status" value="1"/>
</dbReference>
<keyword evidence="2 5" id="KW-0560">Oxidoreductase</keyword>
<gene>
    <name evidence="5" type="ORF">ACFOW3_27230</name>
</gene>
<dbReference type="Proteomes" id="UP001595693">
    <property type="component" value="Unassembled WGS sequence"/>
</dbReference>
<dbReference type="InterPro" id="IPR000846">
    <property type="entry name" value="DapB_N"/>
</dbReference>
<dbReference type="Pfam" id="PF02800">
    <property type="entry name" value="Gp_dh_C"/>
    <property type="match status" value="1"/>
</dbReference>
<dbReference type="Gene3D" id="3.30.360.10">
    <property type="entry name" value="Dihydrodipicolinate Reductase, domain 2"/>
    <property type="match status" value="1"/>
</dbReference>
<feature type="domain" description="Glyceraldehyde 3-phosphate dehydrogenase NAD(P) binding" evidence="4">
    <location>
        <begin position="10"/>
        <end position="148"/>
    </location>
</feature>
<dbReference type="EC" id="1.2.1.59" evidence="5"/>
<organism evidence="5 6">
    <name type="scientific">Acidovorax facilis</name>
    <dbReference type="NCBI Taxonomy" id="12917"/>
    <lineage>
        <taxon>Bacteria</taxon>
        <taxon>Pseudomonadati</taxon>
        <taxon>Pseudomonadota</taxon>
        <taxon>Betaproteobacteria</taxon>
        <taxon>Burkholderiales</taxon>
        <taxon>Comamonadaceae</taxon>
        <taxon>Acidovorax</taxon>
    </lineage>
</organism>
<dbReference type="Pfam" id="PF01113">
    <property type="entry name" value="DapB_N"/>
    <property type="match status" value="1"/>
</dbReference>
<reference evidence="6" key="1">
    <citation type="journal article" date="2019" name="Int. J. Syst. Evol. Microbiol.">
        <title>The Global Catalogue of Microorganisms (GCM) 10K type strain sequencing project: providing services to taxonomists for standard genome sequencing and annotation.</title>
        <authorList>
            <consortium name="The Broad Institute Genomics Platform"/>
            <consortium name="The Broad Institute Genome Sequencing Center for Infectious Disease"/>
            <person name="Wu L."/>
            <person name="Ma J."/>
        </authorList>
    </citation>
    <scope>NUCLEOTIDE SEQUENCE [LARGE SCALE GENOMIC DNA]</scope>
    <source>
        <strain evidence="6">CCUG 2113</strain>
    </source>
</reference>
<name>A0ABV8DJN0_9BURK</name>
<dbReference type="HAMAP" id="MF_00559">
    <property type="entry name" value="G3P_dehdrog_arch"/>
    <property type="match status" value="1"/>
</dbReference>
<dbReference type="CDD" id="cd02278">
    <property type="entry name" value="GAPDH_II_N"/>
    <property type="match status" value="1"/>
</dbReference>
<dbReference type="SUPFAM" id="SSF51735">
    <property type="entry name" value="NAD(P)-binding Rossmann-fold domains"/>
    <property type="match status" value="1"/>
</dbReference>
<evidence type="ECO:0000256" key="1">
    <source>
        <dbReference type="ARBA" id="ARBA00022857"/>
    </source>
</evidence>
<keyword evidence="6" id="KW-1185">Reference proteome</keyword>
<evidence type="ECO:0000313" key="6">
    <source>
        <dbReference type="Proteomes" id="UP001595693"/>
    </source>
</evidence>
<dbReference type="InterPro" id="IPR036291">
    <property type="entry name" value="NAD(P)-bd_dom_sf"/>
</dbReference>
<keyword evidence="3" id="KW-0520">NAD</keyword>
<evidence type="ECO:0000259" key="4">
    <source>
        <dbReference type="SMART" id="SM00846"/>
    </source>
</evidence>
<dbReference type="RefSeq" id="WP_034694474.1">
    <property type="nucleotide sequence ID" value="NZ_JAMXAX010000056.1"/>
</dbReference>
<accession>A0ABV8DJN0</accession>
<dbReference type="EMBL" id="JBHSAJ010000177">
    <property type="protein sequence ID" value="MFC3938319.1"/>
    <property type="molecule type" value="Genomic_DNA"/>
</dbReference>
<proteinExistence type="inferred from homology"/>
<dbReference type="CDD" id="cd18127">
    <property type="entry name" value="GAPDH_II_C"/>
    <property type="match status" value="1"/>
</dbReference>
<comment type="caution">
    <text evidence="5">The sequence shown here is derived from an EMBL/GenBank/DDBJ whole genome shotgun (WGS) entry which is preliminary data.</text>
</comment>
<dbReference type="InterPro" id="IPR020829">
    <property type="entry name" value="GlycerAld_3-P_DH_cat"/>
</dbReference>
<keyword evidence="1" id="KW-0521">NADP</keyword>
<dbReference type="InterPro" id="IPR020828">
    <property type="entry name" value="GlycerAld_3-P_DH_NAD(P)-bd"/>
</dbReference>
<dbReference type="InterPro" id="IPR020831">
    <property type="entry name" value="GlycerAld/Erythrose_P_DH"/>
</dbReference>
<dbReference type="SUPFAM" id="SSF55347">
    <property type="entry name" value="Glyceraldehyde-3-phosphate dehydrogenase-like, C-terminal domain"/>
    <property type="match status" value="1"/>
</dbReference>